<evidence type="ECO:0000313" key="5">
    <source>
        <dbReference type="Proteomes" id="UP001265550"/>
    </source>
</evidence>
<reference evidence="4 5" key="1">
    <citation type="submission" date="2023-07" db="EMBL/GenBank/DDBJ databases">
        <title>Sorghum-associated microbial communities from plants grown in Nebraska, USA.</title>
        <authorList>
            <person name="Schachtman D."/>
        </authorList>
    </citation>
    <scope>NUCLEOTIDE SEQUENCE [LARGE SCALE GENOMIC DNA]</scope>
    <source>
        <strain evidence="4 5">BE240</strain>
    </source>
</reference>
<dbReference type="SUPFAM" id="SSF54211">
    <property type="entry name" value="Ribosomal protein S5 domain 2-like"/>
    <property type="match status" value="1"/>
</dbReference>
<feature type="region of interest" description="Disordered" evidence="2">
    <location>
        <begin position="412"/>
        <end position="442"/>
    </location>
</feature>
<gene>
    <name evidence="4" type="ORF">J2X09_004567</name>
</gene>
<dbReference type="Pfam" id="PF13541">
    <property type="entry name" value="ChlI"/>
    <property type="match status" value="1"/>
</dbReference>
<dbReference type="InterPro" id="IPR003593">
    <property type="entry name" value="AAA+_ATPase"/>
</dbReference>
<organism evidence="4 5">
    <name type="scientific">Hydrogenophaga laconesensis</name>
    <dbReference type="NCBI Taxonomy" id="1805971"/>
    <lineage>
        <taxon>Bacteria</taxon>
        <taxon>Pseudomonadati</taxon>
        <taxon>Pseudomonadota</taxon>
        <taxon>Betaproteobacteria</taxon>
        <taxon>Burkholderiales</taxon>
        <taxon>Comamonadaceae</taxon>
        <taxon>Hydrogenophaga</taxon>
    </lineage>
</organism>
<comment type="caution">
    <text evidence="4">The sequence shown here is derived from an EMBL/GenBank/DDBJ whole genome shotgun (WGS) entry which is preliminary data.</text>
</comment>
<dbReference type="SUPFAM" id="SSF52540">
    <property type="entry name" value="P-loop containing nucleoside triphosphate hydrolases"/>
    <property type="match status" value="1"/>
</dbReference>
<comment type="similarity">
    <text evidence="1">Belongs to the Mg-chelatase subunits D/I family. ComM subfamily.</text>
</comment>
<evidence type="ECO:0000256" key="1">
    <source>
        <dbReference type="ARBA" id="ARBA00006354"/>
    </source>
</evidence>
<accession>A0ABU1VHL3</accession>
<dbReference type="Proteomes" id="UP001265550">
    <property type="component" value="Unassembled WGS sequence"/>
</dbReference>
<evidence type="ECO:0000256" key="2">
    <source>
        <dbReference type="SAM" id="MobiDB-lite"/>
    </source>
</evidence>
<dbReference type="PANTHER" id="PTHR32039:SF7">
    <property type="entry name" value="COMPETENCE PROTEIN COMM"/>
    <property type="match status" value="1"/>
</dbReference>
<dbReference type="InterPro" id="IPR014721">
    <property type="entry name" value="Ribsml_uS5_D2-typ_fold_subgr"/>
</dbReference>
<dbReference type="Pfam" id="PF13335">
    <property type="entry name" value="Mg_chelatase_C"/>
    <property type="match status" value="1"/>
</dbReference>
<protein>
    <submittedName>
        <fullName evidence="4">Magnesium chelatase family protein</fullName>
    </submittedName>
</protein>
<evidence type="ECO:0000313" key="4">
    <source>
        <dbReference type="EMBL" id="MDR7096810.1"/>
    </source>
</evidence>
<evidence type="ECO:0000259" key="3">
    <source>
        <dbReference type="SMART" id="SM00382"/>
    </source>
</evidence>
<dbReference type="Gene3D" id="3.40.50.300">
    <property type="entry name" value="P-loop containing nucleotide triphosphate hydrolases"/>
    <property type="match status" value="1"/>
</dbReference>
<dbReference type="InterPro" id="IPR000523">
    <property type="entry name" value="Mg_chelatse_chII-like_cat_dom"/>
</dbReference>
<name>A0ABU1VHL3_9BURK</name>
<dbReference type="SMART" id="SM00382">
    <property type="entry name" value="AAA"/>
    <property type="match status" value="1"/>
</dbReference>
<dbReference type="InterPro" id="IPR027417">
    <property type="entry name" value="P-loop_NTPase"/>
</dbReference>
<keyword evidence="5" id="KW-1185">Reference proteome</keyword>
<dbReference type="PANTHER" id="PTHR32039">
    <property type="entry name" value="MAGNESIUM-CHELATASE SUBUNIT CHLI"/>
    <property type="match status" value="1"/>
</dbReference>
<dbReference type="EMBL" id="JAVDWE010000016">
    <property type="protein sequence ID" value="MDR7096810.1"/>
    <property type="molecule type" value="Genomic_DNA"/>
</dbReference>
<proteinExistence type="inferred from homology"/>
<feature type="compositionally biased region" description="Basic and acidic residues" evidence="2">
    <location>
        <begin position="424"/>
        <end position="436"/>
    </location>
</feature>
<dbReference type="Pfam" id="PF01078">
    <property type="entry name" value="Mg_chelatase"/>
    <property type="match status" value="1"/>
</dbReference>
<dbReference type="InterPro" id="IPR020568">
    <property type="entry name" value="Ribosomal_Su5_D2-typ_SF"/>
</dbReference>
<dbReference type="InterPro" id="IPR004482">
    <property type="entry name" value="Mg_chelat-rel"/>
</dbReference>
<dbReference type="CDD" id="cd00009">
    <property type="entry name" value="AAA"/>
    <property type="match status" value="1"/>
</dbReference>
<dbReference type="Gene3D" id="3.30.230.10">
    <property type="match status" value="1"/>
</dbReference>
<sequence length="517" mass="54381">MSLSLVHSRALLGLEARPVCVEVHLANGLPSFTLVGLADTGVKEARERVRSAIANAGLEFPSNKRITVNLAPADLPKDSGRFDLPIALGILAASGQIDATRLTGWEFAGELSLGGELRPVRGALAMSLALHRHDPGAMHVTRLVLPPGSAEEAALVPQAQVYRARHLLDVVSRFLPERAEAAPEPPDDKGWTRLAPTAPGAGPGYPDLIDVKGQAAARRALEIAAAGGHGLLMVGPPGSGKSMLAQRFAGLLPPMDTLEALESAAVASLAGRFVFSNWGQRPTCAPHHSASAVALVGGGSPPRPGEISLAHHGVLFLDELPEFPRSALEALREPLESGHIRISRAAMQSEFPARFQLVGAMNPCPCGFLGHPTRACRDTPDQIARYQGKLSGPLLDRIDLHVEVPALPPQELLHGATGESSATVRERVHAARERAHARQGTANQALAGQALDSHAKPEAAALAFLHGAAARLGWSARSTHRALRVARTIADLAGTEKVGVAHVAEAVQYRRVLKSGG</sequence>
<feature type="domain" description="AAA+ ATPase" evidence="3">
    <location>
        <begin position="227"/>
        <end position="408"/>
    </location>
</feature>
<dbReference type="InterPro" id="IPR045006">
    <property type="entry name" value="CHLI-like"/>
</dbReference>
<dbReference type="InterPro" id="IPR025158">
    <property type="entry name" value="Mg_chelat-rel_C"/>
</dbReference>
<dbReference type="RefSeq" id="WP_204734462.1">
    <property type="nucleotide sequence ID" value="NZ_JAVDWE010000016.1"/>
</dbReference>
<dbReference type="NCBIfam" id="TIGR00368">
    <property type="entry name" value="YifB family Mg chelatase-like AAA ATPase"/>
    <property type="match status" value="1"/>
</dbReference>